<protein>
    <submittedName>
        <fullName evidence="2">Uncharacterized protein</fullName>
    </submittedName>
</protein>
<accession>A0ABR3WSM4</accession>
<keyword evidence="3" id="KW-1185">Reference proteome</keyword>
<feature type="compositionally biased region" description="Polar residues" evidence="1">
    <location>
        <begin position="65"/>
        <end position="103"/>
    </location>
</feature>
<reference evidence="2 3" key="1">
    <citation type="journal article" date="2024" name="Commun. Biol.">
        <title>Comparative genomic analysis of thermophilic fungi reveals convergent evolutionary adaptations and gene losses.</title>
        <authorList>
            <person name="Steindorff A.S."/>
            <person name="Aguilar-Pontes M.V."/>
            <person name="Robinson A.J."/>
            <person name="Andreopoulos B."/>
            <person name="LaButti K."/>
            <person name="Kuo A."/>
            <person name="Mondo S."/>
            <person name="Riley R."/>
            <person name="Otillar R."/>
            <person name="Haridas S."/>
            <person name="Lipzen A."/>
            <person name="Grimwood J."/>
            <person name="Schmutz J."/>
            <person name="Clum A."/>
            <person name="Reid I.D."/>
            <person name="Moisan M.C."/>
            <person name="Butler G."/>
            <person name="Nguyen T.T.M."/>
            <person name="Dewar K."/>
            <person name="Conant G."/>
            <person name="Drula E."/>
            <person name="Henrissat B."/>
            <person name="Hansel C."/>
            <person name="Singer S."/>
            <person name="Hutchinson M.I."/>
            <person name="de Vries R.P."/>
            <person name="Natvig D.O."/>
            <person name="Powell A.J."/>
            <person name="Tsang A."/>
            <person name="Grigoriev I.V."/>
        </authorList>
    </citation>
    <scope>NUCLEOTIDE SEQUENCE [LARGE SCALE GENOMIC DNA]</scope>
    <source>
        <strain evidence="2 3">ATCC 24622</strain>
    </source>
</reference>
<comment type="caution">
    <text evidence="2">The sequence shown here is derived from an EMBL/GenBank/DDBJ whole genome shotgun (WGS) entry which is preliminary data.</text>
</comment>
<organism evidence="2 3">
    <name type="scientific">Phialemonium thermophilum</name>
    <dbReference type="NCBI Taxonomy" id="223376"/>
    <lineage>
        <taxon>Eukaryota</taxon>
        <taxon>Fungi</taxon>
        <taxon>Dikarya</taxon>
        <taxon>Ascomycota</taxon>
        <taxon>Pezizomycotina</taxon>
        <taxon>Sordariomycetes</taxon>
        <taxon>Sordariomycetidae</taxon>
        <taxon>Cephalothecales</taxon>
        <taxon>Cephalothecaceae</taxon>
        <taxon>Phialemonium</taxon>
    </lineage>
</organism>
<gene>
    <name evidence="2" type="ORF">VTK73DRAFT_4731</name>
</gene>
<name>A0ABR3WSM4_9PEZI</name>
<sequence>MQKRDDGTRKNTESGHEAASCPINFTLDFWRRMETDVEEVRLWNASDMGDFVVDDGAVSRESGLSGENSHSTLTSSPSGTAFLQTPLSSTNRGGVTGNTNLSDQPLKPSGDTGEEMRQHQELSSPKKLSLEAFQVPGDLRDAREERLRDRVTLSNSVASLVYNIAGDVSHLALTQGL</sequence>
<feature type="region of interest" description="Disordered" evidence="1">
    <location>
        <begin position="59"/>
        <end position="126"/>
    </location>
</feature>
<dbReference type="EMBL" id="JAZHXJ010000267">
    <property type="protein sequence ID" value="KAL1866426.1"/>
    <property type="molecule type" value="Genomic_DNA"/>
</dbReference>
<dbReference type="Proteomes" id="UP001586593">
    <property type="component" value="Unassembled WGS sequence"/>
</dbReference>
<evidence type="ECO:0000256" key="1">
    <source>
        <dbReference type="SAM" id="MobiDB-lite"/>
    </source>
</evidence>
<evidence type="ECO:0000313" key="3">
    <source>
        <dbReference type="Proteomes" id="UP001586593"/>
    </source>
</evidence>
<proteinExistence type="predicted"/>
<evidence type="ECO:0000313" key="2">
    <source>
        <dbReference type="EMBL" id="KAL1866426.1"/>
    </source>
</evidence>